<evidence type="ECO:0000313" key="3">
    <source>
        <dbReference type="Proteomes" id="UP000320176"/>
    </source>
</evidence>
<proteinExistence type="predicted"/>
<dbReference type="Proteomes" id="UP000320176">
    <property type="component" value="Unassembled WGS sequence"/>
</dbReference>
<accession>A0A5C6B332</accession>
<name>A0A5C6B332_9BACT</name>
<comment type="caution">
    <text evidence="2">The sequence shown here is derived from an EMBL/GenBank/DDBJ whole genome shotgun (WGS) entry which is preliminary data.</text>
</comment>
<evidence type="ECO:0000313" key="2">
    <source>
        <dbReference type="EMBL" id="TWU06358.1"/>
    </source>
</evidence>
<gene>
    <name evidence="2" type="ORF">Pla52n_20790</name>
</gene>
<sequence>MFRRYFLSHFLSTVISPKELGGGRAEPLRRMRGRGPVYLSHWLGMATHLTGHAIDLESRATIVVRLSKSKTNTTIRPNTNHTPLAVLQKSYLSAASGELTGTCGSPQCRSPKLEQHRSSLGIID</sequence>
<feature type="region of interest" description="Disordered" evidence="1">
    <location>
        <begin position="103"/>
        <end position="124"/>
    </location>
</feature>
<dbReference type="AlphaFoldDB" id="A0A5C6B332"/>
<protein>
    <submittedName>
        <fullName evidence="2">Uncharacterized protein</fullName>
    </submittedName>
</protein>
<reference evidence="2 3" key="1">
    <citation type="submission" date="2019-02" db="EMBL/GenBank/DDBJ databases">
        <title>Deep-cultivation of Planctomycetes and their phenomic and genomic characterization uncovers novel biology.</title>
        <authorList>
            <person name="Wiegand S."/>
            <person name="Jogler M."/>
            <person name="Boedeker C."/>
            <person name="Pinto D."/>
            <person name="Vollmers J."/>
            <person name="Rivas-Marin E."/>
            <person name="Kohn T."/>
            <person name="Peeters S.H."/>
            <person name="Heuer A."/>
            <person name="Rast P."/>
            <person name="Oberbeckmann S."/>
            <person name="Bunk B."/>
            <person name="Jeske O."/>
            <person name="Meyerdierks A."/>
            <person name="Storesund J.E."/>
            <person name="Kallscheuer N."/>
            <person name="Luecker S."/>
            <person name="Lage O.M."/>
            <person name="Pohl T."/>
            <person name="Merkel B.J."/>
            <person name="Hornburger P."/>
            <person name="Mueller R.-W."/>
            <person name="Bruemmer F."/>
            <person name="Labrenz M."/>
            <person name="Spormann A.M."/>
            <person name="Op Den Camp H."/>
            <person name="Overmann J."/>
            <person name="Amann R."/>
            <person name="Jetten M.S.M."/>
            <person name="Mascher T."/>
            <person name="Medema M.H."/>
            <person name="Devos D.P."/>
            <person name="Kaster A.-K."/>
            <person name="Ovreas L."/>
            <person name="Rohde M."/>
            <person name="Galperin M.Y."/>
            <person name="Jogler C."/>
        </authorList>
    </citation>
    <scope>NUCLEOTIDE SEQUENCE [LARGE SCALE GENOMIC DNA]</scope>
    <source>
        <strain evidence="2 3">Pla52n</strain>
    </source>
</reference>
<evidence type="ECO:0000256" key="1">
    <source>
        <dbReference type="SAM" id="MobiDB-lite"/>
    </source>
</evidence>
<organism evidence="2 3">
    <name type="scientific">Stieleria varia</name>
    <dbReference type="NCBI Taxonomy" id="2528005"/>
    <lineage>
        <taxon>Bacteria</taxon>
        <taxon>Pseudomonadati</taxon>
        <taxon>Planctomycetota</taxon>
        <taxon>Planctomycetia</taxon>
        <taxon>Pirellulales</taxon>
        <taxon>Pirellulaceae</taxon>
        <taxon>Stieleria</taxon>
    </lineage>
</organism>
<dbReference type="EMBL" id="SJPN01000002">
    <property type="protein sequence ID" value="TWU06358.1"/>
    <property type="molecule type" value="Genomic_DNA"/>
</dbReference>
<keyword evidence="3" id="KW-1185">Reference proteome</keyword>